<name>A0ABQ3FGU2_9RHOB</name>
<sequence length="44" mass="4792">MQEQSHKGKKGHRSGGGGAGIAPRTDQETGEERAEKWQRSDQGK</sequence>
<keyword evidence="3" id="KW-1185">Reference proteome</keyword>
<protein>
    <submittedName>
        <fullName evidence="2">Uncharacterized protein</fullName>
    </submittedName>
</protein>
<accession>A0ABQ3FGU2</accession>
<proteinExistence type="predicted"/>
<feature type="compositionally biased region" description="Basic and acidic residues" evidence="1">
    <location>
        <begin position="25"/>
        <end position="44"/>
    </location>
</feature>
<feature type="region of interest" description="Disordered" evidence="1">
    <location>
        <begin position="1"/>
        <end position="44"/>
    </location>
</feature>
<evidence type="ECO:0000313" key="2">
    <source>
        <dbReference type="EMBL" id="GHC23771.1"/>
    </source>
</evidence>
<gene>
    <name evidence="2" type="ORF">GCM10007291_24200</name>
</gene>
<evidence type="ECO:0000313" key="3">
    <source>
        <dbReference type="Proteomes" id="UP000658305"/>
    </source>
</evidence>
<dbReference type="EMBL" id="BMYI01000006">
    <property type="protein sequence ID" value="GHC23771.1"/>
    <property type="molecule type" value="Genomic_DNA"/>
</dbReference>
<comment type="caution">
    <text evidence="2">The sequence shown here is derived from an EMBL/GenBank/DDBJ whole genome shotgun (WGS) entry which is preliminary data.</text>
</comment>
<organism evidence="2 3">
    <name type="scientific">Gemmobacter nanjingensis</name>
    <dbReference type="NCBI Taxonomy" id="488454"/>
    <lineage>
        <taxon>Bacteria</taxon>
        <taxon>Pseudomonadati</taxon>
        <taxon>Pseudomonadota</taxon>
        <taxon>Alphaproteobacteria</taxon>
        <taxon>Rhodobacterales</taxon>
        <taxon>Paracoccaceae</taxon>
        <taxon>Gemmobacter</taxon>
    </lineage>
</organism>
<evidence type="ECO:0000256" key="1">
    <source>
        <dbReference type="SAM" id="MobiDB-lite"/>
    </source>
</evidence>
<reference evidence="3" key="1">
    <citation type="journal article" date="2019" name="Int. J. Syst. Evol. Microbiol.">
        <title>The Global Catalogue of Microorganisms (GCM) 10K type strain sequencing project: providing services to taxonomists for standard genome sequencing and annotation.</title>
        <authorList>
            <consortium name="The Broad Institute Genomics Platform"/>
            <consortium name="The Broad Institute Genome Sequencing Center for Infectious Disease"/>
            <person name="Wu L."/>
            <person name="Ma J."/>
        </authorList>
    </citation>
    <scope>NUCLEOTIDE SEQUENCE [LARGE SCALE GENOMIC DNA]</scope>
    <source>
        <strain evidence="3">KCTC 23298</strain>
    </source>
</reference>
<dbReference type="Proteomes" id="UP000658305">
    <property type="component" value="Unassembled WGS sequence"/>
</dbReference>